<dbReference type="Pfam" id="PF00646">
    <property type="entry name" value="F-box"/>
    <property type="match status" value="1"/>
</dbReference>
<dbReference type="STRING" id="72664.V4MDM7"/>
<dbReference type="OMA" id="ISWLPHE"/>
<feature type="domain" description="F-box" evidence="1">
    <location>
        <begin position="12"/>
        <end position="60"/>
    </location>
</feature>
<dbReference type="AlphaFoldDB" id="V4MDM7"/>
<dbReference type="InterPro" id="IPR036047">
    <property type="entry name" value="F-box-like_dom_sf"/>
</dbReference>
<evidence type="ECO:0000313" key="2">
    <source>
        <dbReference type="EMBL" id="ESQ50588.1"/>
    </source>
</evidence>
<proteinExistence type="predicted"/>
<dbReference type="InterPro" id="IPR055411">
    <property type="entry name" value="LRR_FXL15/At3g58940/PEG3-like"/>
</dbReference>
<dbReference type="Gene3D" id="3.80.10.10">
    <property type="entry name" value="Ribonuclease Inhibitor"/>
    <property type="match status" value="1"/>
</dbReference>
<dbReference type="SUPFAM" id="SSF52058">
    <property type="entry name" value="L domain-like"/>
    <property type="match status" value="1"/>
</dbReference>
<organism evidence="2 3">
    <name type="scientific">Eutrema salsugineum</name>
    <name type="common">Saltwater cress</name>
    <name type="synonym">Sisymbrium salsugineum</name>
    <dbReference type="NCBI Taxonomy" id="72664"/>
    <lineage>
        <taxon>Eukaryota</taxon>
        <taxon>Viridiplantae</taxon>
        <taxon>Streptophyta</taxon>
        <taxon>Embryophyta</taxon>
        <taxon>Tracheophyta</taxon>
        <taxon>Spermatophyta</taxon>
        <taxon>Magnoliopsida</taxon>
        <taxon>eudicotyledons</taxon>
        <taxon>Gunneridae</taxon>
        <taxon>Pentapetalae</taxon>
        <taxon>rosids</taxon>
        <taxon>malvids</taxon>
        <taxon>Brassicales</taxon>
        <taxon>Brassicaceae</taxon>
        <taxon>Eutremeae</taxon>
        <taxon>Eutrema</taxon>
    </lineage>
</organism>
<dbReference type="InterPro" id="IPR001810">
    <property type="entry name" value="F-box_dom"/>
</dbReference>
<dbReference type="Gene3D" id="1.20.1280.50">
    <property type="match status" value="1"/>
</dbReference>
<dbReference type="InterPro" id="IPR053781">
    <property type="entry name" value="F-box_AtFBL13-like"/>
</dbReference>
<evidence type="ECO:0000259" key="1">
    <source>
        <dbReference type="PROSITE" id="PS50181"/>
    </source>
</evidence>
<dbReference type="KEGG" id="eus:EUTSA_v10022726mg"/>
<dbReference type="PANTHER" id="PTHR31293">
    <property type="entry name" value="RNI-LIKE SUPERFAMILY PROTEIN"/>
    <property type="match status" value="1"/>
</dbReference>
<dbReference type="InterPro" id="IPR055294">
    <property type="entry name" value="FBL60-like"/>
</dbReference>
<accession>V4MDM7</accession>
<name>V4MDM7_EUTSA</name>
<reference evidence="2 3" key="1">
    <citation type="journal article" date="2013" name="Front. Plant Sci.">
        <title>The Reference Genome of the Halophytic Plant Eutrema salsugineum.</title>
        <authorList>
            <person name="Yang R."/>
            <person name="Jarvis D.E."/>
            <person name="Chen H."/>
            <person name="Beilstein M.A."/>
            <person name="Grimwood J."/>
            <person name="Jenkins J."/>
            <person name="Shu S."/>
            <person name="Prochnik S."/>
            <person name="Xin M."/>
            <person name="Ma C."/>
            <person name="Schmutz J."/>
            <person name="Wing R.A."/>
            <person name="Mitchell-Olds T."/>
            <person name="Schumaker K.S."/>
            <person name="Wang X."/>
        </authorList>
    </citation>
    <scope>NUCLEOTIDE SEQUENCE [LARGE SCALE GENOMIC DNA]</scope>
</reference>
<dbReference type="InterPro" id="IPR032675">
    <property type="entry name" value="LRR_dom_sf"/>
</dbReference>
<keyword evidence="3" id="KW-1185">Reference proteome</keyword>
<dbReference type="PANTHER" id="PTHR31293:SF22">
    <property type="entry name" value="BNAC06G06520D PROTEIN"/>
    <property type="match status" value="1"/>
</dbReference>
<dbReference type="Gramene" id="ESQ50588">
    <property type="protein sequence ID" value="ESQ50588"/>
    <property type="gene ID" value="EUTSA_v10022726mg"/>
</dbReference>
<dbReference type="CDD" id="cd22160">
    <property type="entry name" value="F-box_AtFBL13-like"/>
    <property type="match status" value="1"/>
</dbReference>
<dbReference type="SUPFAM" id="SSF81383">
    <property type="entry name" value="F-box domain"/>
    <property type="match status" value="1"/>
</dbReference>
<dbReference type="Proteomes" id="UP000030689">
    <property type="component" value="Unassembled WGS sequence"/>
</dbReference>
<protein>
    <recommendedName>
        <fullName evidence="1">F-box domain-containing protein</fullName>
    </recommendedName>
</protein>
<sequence length="377" mass="42241">MDAKRFDTTCLRDSISWLPHEVLGSILSLLPTKQAASTALLSKQWRYLFRLVDNLDFDDSVSLHAGEDKLAFPESFENFKSSLKVVSYDERQKACVDRWISNVAGRGVLEADLRIKDMGTLSLPPQLFASKTLVKLTLGSQLYLENIPSYVLLPSLKLLFIDSVYFQYEDLCGVLLAGCPVLEELSVHHKGFLPMPHTISSPSIKRLSVYYDSLYFNGCDFMSLDLPKLSIEAKMDLHPTDMVKTPDVTDLIVGIRNVEILHLSSVSAHVIYSYCRYKLPVFGNLAPKLETLIVHVLNGYTGNVSMPLNKVKALHIPGYRGTAEELKSFLGEFKCIERVQVDVAEAAEDDNIILQTKRDLIMLLAVSLPSNCYSKVT</sequence>
<dbReference type="PROSITE" id="PS50181">
    <property type="entry name" value="FBOX"/>
    <property type="match status" value="1"/>
</dbReference>
<dbReference type="EMBL" id="KI517392">
    <property type="protein sequence ID" value="ESQ50588.1"/>
    <property type="molecule type" value="Genomic_DNA"/>
</dbReference>
<gene>
    <name evidence="2" type="ORF">EUTSA_v10022726mg</name>
</gene>
<dbReference type="Pfam" id="PF24758">
    <property type="entry name" value="LRR_At5g56370"/>
    <property type="match status" value="1"/>
</dbReference>
<evidence type="ECO:0000313" key="3">
    <source>
        <dbReference type="Proteomes" id="UP000030689"/>
    </source>
</evidence>